<sequence>MTADPLLTVVAVPGGRRLRLFTDAVRAQGLADPVLLPWSDLAAGRGTVAPGALVRVDSPGEDVRTARLLTGLDHDPDPYRVEGSAAFHRGMRAALRRLTGVVAEAPGAQLLQDPADLAVMCDKRLCHARLSAAGVRVPPALGGRPISGYTDLRERMTARRWSRVFVKPVHGSSASGVVALTAHADRVLAVTSVDLVHGAQGPELYNSLVIKKYEDESDVATIVDALCADGVHVERWLPKAALGRASVDLRVLVVAGRATHVVARTSRSPMTNLHLGNARGDLVALRGAMGPRAWDRAMSVAEAAAACFGRTLHAGVDLLLAPGLRDTAVCEVNAFGDLIPGIHHEGRDTYAEQVHAVRTGRHTPVEPFGPEREPEGRR</sequence>
<gene>
    <name evidence="1" type="ORF">Nans01_08600</name>
</gene>
<dbReference type="Gene3D" id="3.30.470.20">
    <property type="entry name" value="ATP-grasp fold, B domain"/>
    <property type="match status" value="1"/>
</dbReference>
<reference evidence="1" key="1">
    <citation type="submission" date="2023-02" db="EMBL/GenBank/DDBJ databases">
        <title>Nocardiopsis ansamitocini NBRC 112285.</title>
        <authorList>
            <person name="Ichikawa N."/>
            <person name="Sato H."/>
            <person name="Tonouchi N."/>
        </authorList>
    </citation>
    <scope>NUCLEOTIDE SEQUENCE</scope>
    <source>
        <strain evidence="1">NBRC 112285</strain>
    </source>
</reference>
<evidence type="ECO:0008006" key="3">
    <source>
        <dbReference type="Google" id="ProtNLM"/>
    </source>
</evidence>
<protein>
    <recommendedName>
        <fullName evidence="3">ATP-grasp domain-containing protein</fullName>
    </recommendedName>
</protein>
<dbReference type="RefSeq" id="WP_285757354.1">
    <property type="nucleotide sequence ID" value="NZ_BSQG01000001.1"/>
</dbReference>
<organism evidence="1 2">
    <name type="scientific">Nocardiopsis ansamitocini</name>
    <dbReference type="NCBI Taxonomy" id="1670832"/>
    <lineage>
        <taxon>Bacteria</taxon>
        <taxon>Bacillati</taxon>
        <taxon>Actinomycetota</taxon>
        <taxon>Actinomycetes</taxon>
        <taxon>Streptosporangiales</taxon>
        <taxon>Nocardiopsidaceae</taxon>
        <taxon>Nocardiopsis</taxon>
    </lineage>
</organism>
<dbReference type="AlphaFoldDB" id="A0A9W6P3N1"/>
<keyword evidence="2" id="KW-1185">Reference proteome</keyword>
<comment type="caution">
    <text evidence="1">The sequence shown here is derived from an EMBL/GenBank/DDBJ whole genome shotgun (WGS) entry which is preliminary data.</text>
</comment>
<dbReference type="Proteomes" id="UP001165092">
    <property type="component" value="Unassembled WGS sequence"/>
</dbReference>
<name>A0A9W6P3N1_9ACTN</name>
<dbReference type="EMBL" id="BSQG01000001">
    <property type="protein sequence ID" value="GLU46509.1"/>
    <property type="molecule type" value="Genomic_DNA"/>
</dbReference>
<evidence type="ECO:0000313" key="1">
    <source>
        <dbReference type="EMBL" id="GLU46509.1"/>
    </source>
</evidence>
<dbReference type="SUPFAM" id="SSF56059">
    <property type="entry name" value="Glutathione synthetase ATP-binding domain-like"/>
    <property type="match status" value="1"/>
</dbReference>
<dbReference type="InterPro" id="IPR047778">
    <property type="entry name" value="STM4014-like"/>
</dbReference>
<dbReference type="NCBIfam" id="NF038074">
    <property type="entry name" value="fam_STM4014"/>
    <property type="match status" value="1"/>
</dbReference>
<proteinExistence type="predicted"/>
<accession>A0A9W6P3N1</accession>
<evidence type="ECO:0000313" key="2">
    <source>
        <dbReference type="Proteomes" id="UP001165092"/>
    </source>
</evidence>